<organism evidence="3 4">
    <name type="scientific">Allopusillimonas soli</name>
    <dbReference type="NCBI Taxonomy" id="659016"/>
    <lineage>
        <taxon>Bacteria</taxon>
        <taxon>Pseudomonadati</taxon>
        <taxon>Pseudomonadota</taxon>
        <taxon>Betaproteobacteria</taxon>
        <taxon>Burkholderiales</taxon>
        <taxon>Alcaligenaceae</taxon>
        <taxon>Allopusillimonas</taxon>
    </lineage>
</organism>
<keyword evidence="2" id="KW-0472">Membrane</keyword>
<sequence length="134" mass="14381">MNLLVAFAVSLLLVCSGILALTGSIGLLRMSSFFRRIHAPTLGNTAGVFFVLVATILLASTSEHRLVIHPIIITLFLIITSPVSAMLLMRAAIRRKARELHQNPGDIILGPSDEPAAPTQAEATRAADEEPARM</sequence>
<evidence type="ECO:0000313" key="4">
    <source>
        <dbReference type="Proteomes" id="UP000580517"/>
    </source>
</evidence>
<feature type="region of interest" description="Disordered" evidence="1">
    <location>
        <begin position="104"/>
        <end position="134"/>
    </location>
</feature>
<name>A0A853F6F3_9BURK</name>
<keyword evidence="2" id="KW-1133">Transmembrane helix</keyword>
<feature type="compositionally biased region" description="Basic and acidic residues" evidence="1">
    <location>
        <begin position="125"/>
        <end position="134"/>
    </location>
</feature>
<gene>
    <name evidence="3" type="ORF">H0A68_00900</name>
</gene>
<feature type="transmembrane region" description="Helical" evidence="2">
    <location>
        <begin position="6"/>
        <end position="28"/>
    </location>
</feature>
<dbReference type="GO" id="GO:0015385">
    <property type="term" value="F:sodium:proton antiporter activity"/>
    <property type="evidence" value="ECO:0007669"/>
    <property type="project" value="TreeGrafter"/>
</dbReference>
<protein>
    <submittedName>
        <fullName evidence="3">Monovalent cation/H(+) antiporter subunit G</fullName>
    </submittedName>
</protein>
<keyword evidence="2" id="KW-0812">Transmembrane</keyword>
<feature type="compositionally biased region" description="Low complexity" evidence="1">
    <location>
        <begin position="114"/>
        <end position="124"/>
    </location>
</feature>
<dbReference type="OrthoDB" id="9813804at2"/>
<dbReference type="PANTHER" id="PTHR34703:SF1">
    <property type="entry name" value="ANTIPORTER SUBUNIT MNHG2-RELATED"/>
    <property type="match status" value="1"/>
</dbReference>
<dbReference type="PANTHER" id="PTHR34703">
    <property type="entry name" value="ANTIPORTER SUBUNIT MNHG2-RELATED"/>
    <property type="match status" value="1"/>
</dbReference>
<dbReference type="EMBL" id="JACCEW010000001">
    <property type="protein sequence ID" value="NYT35418.1"/>
    <property type="molecule type" value="Genomic_DNA"/>
</dbReference>
<dbReference type="InterPro" id="IPR005133">
    <property type="entry name" value="PhaG_MnhG_YufB"/>
</dbReference>
<dbReference type="NCBIfam" id="TIGR01300">
    <property type="entry name" value="CPA3_mnhG_phaG"/>
    <property type="match status" value="1"/>
</dbReference>
<reference evidence="3 4" key="1">
    <citation type="submission" date="2020-07" db="EMBL/GenBank/DDBJ databases">
        <title>Taxonomic revisions and descriptions of new bacterial species based on genomic comparisons in the high-G+C-content subgroup of the family Alcaligenaceae.</title>
        <authorList>
            <person name="Szabo A."/>
            <person name="Felfoldi T."/>
        </authorList>
    </citation>
    <scope>NUCLEOTIDE SEQUENCE [LARGE SCALE GENOMIC DNA]</scope>
    <source>
        <strain evidence="3 4">DSM 25264</strain>
    </source>
</reference>
<proteinExistence type="predicted"/>
<dbReference type="Pfam" id="PF03334">
    <property type="entry name" value="PhaG_MnhG_YufB"/>
    <property type="match status" value="1"/>
</dbReference>
<evidence type="ECO:0000313" key="3">
    <source>
        <dbReference type="EMBL" id="NYT35418.1"/>
    </source>
</evidence>
<feature type="transmembrane region" description="Helical" evidence="2">
    <location>
        <begin position="40"/>
        <end position="60"/>
    </location>
</feature>
<accession>A0A853F6F3</accession>
<keyword evidence="4" id="KW-1185">Reference proteome</keyword>
<evidence type="ECO:0000256" key="1">
    <source>
        <dbReference type="SAM" id="MobiDB-lite"/>
    </source>
</evidence>
<dbReference type="Proteomes" id="UP000580517">
    <property type="component" value="Unassembled WGS sequence"/>
</dbReference>
<evidence type="ECO:0000256" key="2">
    <source>
        <dbReference type="SAM" id="Phobius"/>
    </source>
</evidence>
<dbReference type="RefSeq" id="WP_129967296.1">
    <property type="nucleotide sequence ID" value="NZ_JACCEW010000001.1"/>
</dbReference>
<dbReference type="AlphaFoldDB" id="A0A853F6F3"/>
<comment type="caution">
    <text evidence="3">The sequence shown here is derived from an EMBL/GenBank/DDBJ whole genome shotgun (WGS) entry which is preliminary data.</text>
</comment>
<feature type="transmembrane region" description="Helical" evidence="2">
    <location>
        <begin position="66"/>
        <end position="88"/>
    </location>
</feature>